<comment type="caution">
    <text evidence="2">The sequence shown here is derived from an EMBL/GenBank/DDBJ whole genome shotgun (WGS) entry which is preliminary data.</text>
</comment>
<evidence type="ECO:0000313" key="2">
    <source>
        <dbReference type="EMBL" id="GGL04574.1"/>
    </source>
</evidence>
<keyword evidence="1" id="KW-0732">Signal</keyword>
<keyword evidence="3" id="KW-1185">Reference proteome</keyword>
<dbReference type="InterPro" id="IPR008979">
    <property type="entry name" value="Galactose-bd-like_sf"/>
</dbReference>
<dbReference type="AlphaFoldDB" id="A0A917RF40"/>
<proteinExistence type="predicted"/>
<dbReference type="SUPFAM" id="SSF49785">
    <property type="entry name" value="Galactose-binding domain-like"/>
    <property type="match status" value="1"/>
</dbReference>
<reference evidence="2" key="2">
    <citation type="submission" date="2020-09" db="EMBL/GenBank/DDBJ databases">
        <authorList>
            <person name="Sun Q."/>
            <person name="Ohkuma M."/>
        </authorList>
    </citation>
    <scope>NUCLEOTIDE SEQUENCE</scope>
    <source>
        <strain evidence="2">JCM 13064</strain>
    </source>
</reference>
<feature type="signal peptide" evidence="1">
    <location>
        <begin position="1"/>
        <end position="28"/>
    </location>
</feature>
<organism evidence="2 3">
    <name type="scientific">Sphaerisporangium melleum</name>
    <dbReference type="NCBI Taxonomy" id="321316"/>
    <lineage>
        <taxon>Bacteria</taxon>
        <taxon>Bacillati</taxon>
        <taxon>Actinomycetota</taxon>
        <taxon>Actinomycetes</taxon>
        <taxon>Streptosporangiales</taxon>
        <taxon>Streptosporangiaceae</taxon>
        <taxon>Sphaerisporangium</taxon>
    </lineage>
</organism>
<dbReference type="RefSeq" id="WP_189165789.1">
    <property type="nucleotide sequence ID" value="NZ_BMNT01000032.1"/>
</dbReference>
<gene>
    <name evidence="2" type="ORF">GCM10007964_53410</name>
</gene>
<evidence type="ECO:0000313" key="3">
    <source>
        <dbReference type="Proteomes" id="UP000645217"/>
    </source>
</evidence>
<evidence type="ECO:0008006" key="4">
    <source>
        <dbReference type="Google" id="ProtNLM"/>
    </source>
</evidence>
<dbReference type="Proteomes" id="UP000645217">
    <property type="component" value="Unassembled WGS sequence"/>
</dbReference>
<reference evidence="2" key="1">
    <citation type="journal article" date="2014" name="Int. J. Syst. Evol. Microbiol.">
        <title>Complete genome sequence of Corynebacterium casei LMG S-19264T (=DSM 44701T), isolated from a smear-ripened cheese.</title>
        <authorList>
            <consortium name="US DOE Joint Genome Institute (JGI-PGF)"/>
            <person name="Walter F."/>
            <person name="Albersmeier A."/>
            <person name="Kalinowski J."/>
            <person name="Ruckert C."/>
        </authorList>
    </citation>
    <scope>NUCLEOTIDE SEQUENCE</scope>
    <source>
        <strain evidence="2">JCM 13064</strain>
    </source>
</reference>
<protein>
    <recommendedName>
        <fullName evidence="4">CBM-cenC domain-containing protein</fullName>
    </recommendedName>
</protein>
<name>A0A917RF40_9ACTN</name>
<feature type="chain" id="PRO_5037778647" description="CBM-cenC domain-containing protein" evidence="1">
    <location>
        <begin position="29"/>
        <end position="457"/>
    </location>
</feature>
<dbReference type="EMBL" id="BMNT01000032">
    <property type="protein sequence ID" value="GGL04574.1"/>
    <property type="molecule type" value="Genomic_DNA"/>
</dbReference>
<dbReference type="Gene3D" id="2.60.120.260">
    <property type="entry name" value="Galactose-binding domain-like"/>
    <property type="match status" value="1"/>
</dbReference>
<sequence length="457" mass="49525">MSSKLNRFITAIVAGGLVVLTMASPAHATFDPIGTEPVAPYAQPVDANVPKRGCTTTLSDPKNASGSTPAVQVIYAWHDGNGNNYDAYVERIAKIVDRMDWLLDESTDYDQHIKLSCRTGYDTSTYAGYARALVVPEKIESGDISGETTPYTIADDLEAAGYDDAGRKYVVFEDFNGTATAWCDGVCVATTDEWDSATMMHELIHLADVDHAKVSEVPNSFSLNDIMISQYNDWQIDQEFNTYYDPSETSALFSTSSYPDTRKVNIAAYAMFTTPTCCDIGYSNDLLTAQERTIEADAPYAGPSGFTASGGGWMQMTPPGPDSQTSARYYDGRRSLTMNVQSHAEGLVSVTRKPAVTAGQRYRFFARLTTATSGNVKLRLSWYNSSNALISTSDSSTYALSTSWQEYSVSALAPTGAATVQLSVVSPAGQTFAYLLDSLQLNHCNNGKTTDGCRLPG</sequence>
<evidence type="ECO:0000256" key="1">
    <source>
        <dbReference type="SAM" id="SignalP"/>
    </source>
</evidence>
<accession>A0A917RF40</accession>